<accession>A0ABW5BL12</accession>
<sequence length="183" mass="20776">MSDDHLHIPVDAAFSRRVPIHDDRERLVCDSCEYVIYENPKIVVGVVATWQGKILLVKRAIEPRKGFWTLPAGYLELNESAEDGACREAWEEARAKLVINQVMAVYSIPRISQIQIIYRAALTTPDIGPGPESQEVGLFTWQDIPWDQIAFPSVHWALRQYDQIKNQKAFPSFTNPTGEGEVI</sequence>
<dbReference type="Proteomes" id="UP001597294">
    <property type="component" value="Unassembled WGS sequence"/>
</dbReference>
<dbReference type="PROSITE" id="PS51462">
    <property type="entry name" value="NUDIX"/>
    <property type="match status" value="1"/>
</dbReference>
<comment type="caution">
    <text evidence="2">The sequence shown here is derived from an EMBL/GenBank/DDBJ whole genome shotgun (WGS) entry which is preliminary data.</text>
</comment>
<evidence type="ECO:0000313" key="3">
    <source>
        <dbReference type="Proteomes" id="UP001597294"/>
    </source>
</evidence>
<dbReference type="InterPro" id="IPR015797">
    <property type="entry name" value="NUDIX_hydrolase-like_dom_sf"/>
</dbReference>
<dbReference type="Pfam" id="PF14803">
    <property type="entry name" value="Zn_ribbon_Nudix"/>
    <property type="match status" value="1"/>
</dbReference>
<proteinExistence type="predicted"/>
<evidence type="ECO:0000259" key="1">
    <source>
        <dbReference type="PROSITE" id="PS51462"/>
    </source>
</evidence>
<dbReference type="EMBL" id="JBHUII010000007">
    <property type="protein sequence ID" value="MFD2206802.1"/>
    <property type="molecule type" value="Genomic_DNA"/>
</dbReference>
<dbReference type="Gene3D" id="3.90.79.10">
    <property type="entry name" value="Nucleoside Triphosphate Pyrophosphohydrolase"/>
    <property type="match status" value="1"/>
</dbReference>
<keyword evidence="3" id="KW-1185">Reference proteome</keyword>
<reference evidence="3" key="1">
    <citation type="journal article" date="2019" name="Int. J. Syst. Evol. Microbiol.">
        <title>The Global Catalogue of Microorganisms (GCM) 10K type strain sequencing project: providing services to taxonomists for standard genome sequencing and annotation.</title>
        <authorList>
            <consortium name="The Broad Institute Genomics Platform"/>
            <consortium name="The Broad Institute Genome Sequencing Center for Infectious Disease"/>
            <person name="Wu L."/>
            <person name="Ma J."/>
        </authorList>
    </citation>
    <scope>NUCLEOTIDE SEQUENCE [LARGE SCALE GENOMIC DNA]</scope>
    <source>
        <strain evidence="3">CGMCC 4.7192</strain>
    </source>
</reference>
<dbReference type="Gene3D" id="2.20.70.10">
    <property type="match status" value="1"/>
</dbReference>
<name>A0ABW5BL12_9PROT</name>
<evidence type="ECO:0000313" key="2">
    <source>
        <dbReference type="EMBL" id="MFD2206802.1"/>
    </source>
</evidence>
<dbReference type="InterPro" id="IPR029401">
    <property type="entry name" value="Nudix_N"/>
</dbReference>
<gene>
    <name evidence="2" type="ORF">ACFSKO_14315</name>
</gene>
<feature type="domain" description="Nudix hydrolase" evidence="1">
    <location>
        <begin position="39"/>
        <end position="162"/>
    </location>
</feature>
<dbReference type="CDD" id="cd04511">
    <property type="entry name" value="NUDIX_Hydrolase"/>
    <property type="match status" value="1"/>
</dbReference>
<dbReference type="PANTHER" id="PTHR43222">
    <property type="entry name" value="NUDIX HYDROLASE 23"/>
    <property type="match status" value="1"/>
</dbReference>
<dbReference type="SUPFAM" id="SSF55811">
    <property type="entry name" value="Nudix"/>
    <property type="match status" value="1"/>
</dbReference>
<protein>
    <submittedName>
        <fullName evidence="2">NUDIX domain-containing protein</fullName>
    </submittedName>
</protein>
<dbReference type="PANTHER" id="PTHR43222:SF2">
    <property type="entry name" value="NUDIX HYDROLASE 23, CHLOROPLASTIC"/>
    <property type="match status" value="1"/>
</dbReference>
<organism evidence="2 3">
    <name type="scientific">Kiloniella antarctica</name>
    <dbReference type="NCBI Taxonomy" id="1550907"/>
    <lineage>
        <taxon>Bacteria</taxon>
        <taxon>Pseudomonadati</taxon>
        <taxon>Pseudomonadota</taxon>
        <taxon>Alphaproteobacteria</taxon>
        <taxon>Rhodospirillales</taxon>
        <taxon>Kiloniellaceae</taxon>
        <taxon>Kiloniella</taxon>
    </lineage>
</organism>
<dbReference type="RefSeq" id="WP_380252796.1">
    <property type="nucleotide sequence ID" value="NZ_JBHUII010000007.1"/>
</dbReference>
<dbReference type="Pfam" id="PF00293">
    <property type="entry name" value="NUDIX"/>
    <property type="match status" value="1"/>
</dbReference>
<dbReference type="InterPro" id="IPR000086">
    <property type="entry name" value="NUDIX_hydrolase_dom"/>
</dbReference>